<evidence type="ECO:0008006" key="3">
    <source>
        <dbReference type="Google" id="ProtNLM"/>
    </source>
</evidence>
<comment type="caution">
    <text evidence="1">The sequence shown here is derived from an EMBL/GenBank/DDBJ whole genome shotgun (WGS) entry which is preliminary data.</text>
</comment>
<proteinExistence type="predicted"/>
<evidence type="ECO:0000313" key="2">
    <source>
        <dbReference type="Proteomes" id="UP000609651"/>
    </source>
</evidence>
<evidence type="ECO:0000313" key="1">
    <source>
        <dbReference type="EMBL" id="NNJ24437.1"/>
    </source>
</evidence>
<dbReference type="SUPFAM" id="SSF74650">
    <property type="entry name" value="Galactose mutarotase-like"/>
    <property type="match status" value="1"/>
</dbReference>
<dbReference type="Pfam" id="PF14486">
    <property type="entry name" value="DUF4432"/>
    <property type="match status" value="1"/>
</dbReference>
<dbReference type="InterPro" id="IPR014718">
    <property type="entry name" value="GH-type_carb-bd"/>
</dbReference>
<name>A0ABX1VAW3_9PLAN</name>
<reference evidence="1 2" key="1">
    <citation type="journal article" date="2020" name="Syst. Appl. Microbiol.">
        <title>Alienimonas chondri sp. nov., a novel planctomycete isolated from the biofilm of the red alga Chondrus crispus.</title>
        <authorList>
            <person name="Vitorino I."/>
            <person name="Albuquerque L."/>
            <person name="Wiegand S."/>
            <person name="Kallscheuer N."/>
            <person name="da Costa M.S."/>
            <person name="Lobo-da-Cunha A."/>
            <person name="Jogler C."/>
            <person name="Lage O.M."/>
        </authorList>
    </citation>
    <scope>NUCLEOTIDE SEQUENCE [LARGE SCALE GENOMIC DNA]</scope>
    <source>
        <strain evidence="1 2">LzC2</strain>
    </source>
</reference>
<keyword evidence="2" id="KW-1185">Reference proteome</keyword>
<dbReference type="EMBL" id="WTPX01000008">
    <property type="protein sequence ID" value="NNJ24437.1"/>
    <property type="molecule type" value="Genomic_DNA"/>
</dbReference>
<dbReference type="InterPro" id="IPR027839">
    <property type="entry name" value="DUF4432"/>
</dbReference>
<dbReference type="InterPro" id="IPR011013">
    <property type="entry name" value="Gal_mutarotase_sf_dom"/>
</dbReference>
<dbReference type="Proteomes" id="UP000609651">
    <property type="component" value="Unassembled WGS sequence"/>
</dbReference>
<protein>
    <recommendedName>
        <fullName evidence="3">DUF4432 family protein</fullName>
    </recommendedName>
</protein>
<organism evidence="1 2">
    <name type="scientific">Alienimonas chondri</name>
    <dbReference type="NCBI Taxonomy" id="2681879"/>
    <lineage>
        <taxon>Bacteria</taxon>
        <taxon>Pseudomonadati</taxon>
        <taxon>Planctomycetota</taxon>
        <taxon>Planctomycetia</taxon>
        <taxon>Planctomycetales</taxon>
        <taxon>Planctomycetaceae</taxon>
        <taxon>Alienimonas</taxon>
    </lineage>
</organism>
<gene>
    <name evidence="1" type="ORF">LzC2_04940</name>
</gene>
<dbReference type="CDD" id="cd09023">
    <property type="entry name" value="Aldose_epim_Ec_c4013"/>
    <property type="match status" value="1"/>
</dbReference>
<dbReference type="Gene3D" id="2.70.98.10">
    <property type="match status" value="1"/>
</dbReference>
<sequence length="331" mass="35925">MGLLVGGGRPEGRPGGRVFGWDSPSGPQCVHPSLVNLGARNGLGWLDGFTELLTRCGLSWMGPPGNDPDGNPTENPLTLHGRIANLPADSWNMKRVGDRLVIKGSVSERTLFGSSLTLHARYEAEIGSPELHLTDTVTNAGDVPAEMMLLYHINQTPLGSRIIVPAEVVAPRDARAAESGSDFEGPENWAKLGPPTPGFAEQAYFLKPRRDADGRGRALMPADDDSVALEVRFDVDTLPWIALWKQFGGKRDGYVVGLEPCTAFPNHRSFERTRGRVVVLQPDETRVMKLTLRFLTEPEEVRAAVAEAEALAADPPTVHPQPIPEYCPCAL</sequence>
<accession>A0ABX1VAW3</accession>